<evidence type="ECO:0000313" key="2">
    <source>
        <dbReference type="EMBL" id="KAK2094454.1"/>
    </source>
</evidence>
<keyword evidence="3" id="KW-1185">Reference proteome</keyword>
<feature type="region of interest" description="Disordered" evidence="1">
    <location>
        <begin position="151"/>
        <end position="204"/>
    </location>
</feature>
<dbReference type="EMBL" id="JASSZA010000014">
    <property type="protein sequence ID" value="KAK2094454.1"/>
    <property type="molecule type" value="Genomic_DNA"/>
</dbReference>
<feature type="compositionally biased region" description="Low complexity" evidence="1">
    <location>
        <begin position="172"/>
        <end position="184"/>
    </location>
</feature>
<feature type="region of interest" description="Disordered" evidence="1">
    <location>
        <begin position="40"/>
        <end position="110"/>
    </location>
</feature>
<protein>
    <submittedName>
        <fullName evidence="2">Uncharacterized protein</fullName>
    </submittedName>
</protein>
<comment type="caution">
    <text evidence="2">The sequence shown here is derived from an EMBL/GenBank/DDBJ whole genome shotgun (WGS) entry which is preliminary data.</text>
</comment>
<feature type="compositionally biased region" description="Gly residues" evidence="1">
    <location>
        <begin position="154"/>
        <end position="165"/>
    </location>
</feature>
<name>A0ABQ9UBL5_SAGOE</name>
<accession>A0ABQ9UBL5</accession>
<evidence type="ECO:0000256" key="1">
    <source>
        <dbReference type="SAM" id="MobiDB-lite"/>
    </source>
</evidence>
<organism evidence="2 3">
    <name type="scientific">Saguinus oedipus</name>
    <name type="common">Cotton-top tamarin</name>
    <name type="synonym">Oedipomidas oedipus</name>
    <dbReference type="NCBI Taxonomy" id="9490"/>
    <lineage>
        <taxon>Eukaryota</taxon>
        <taxon>Metazoa</taxon>
        <taxon>Chordata</taxon>
        <taxon>Craniata</taxon>
        <taxon>Vertebrata</taxon>
        <taxon>Euteleostomi</taxon>
        <taxon>Mammalia</taxon>
        <taxon>Eutheria</taxon>
        <taxon>Euarchontoglires</taxon>
        <taxon>Primates</taxon>
        <taxon>Haplorrhini</taxon>
        <taxon>Platyrrhini</taxon>
        <taxon>Cebidae</taxon>
        <taxon>Callitrichinae</taxon>
        <taxon>Saguinus</taxon>
    </lineage>
</organism>
<gene>
    <name evidence="2" type="ORF">P7K49_028192</name>
</gene>
<evidence type="ECO:0000313" key="3">
    <source>
        <dbReference type="Proteomes" id="UP001266305"/>
    </source>
</evidence>
<dbReference type="Proteomes" id="UP001266305">
    <property type="component" value="Unassembled WGS sequence"/>
</dbReference>
<sequence>MCKTAAARLRDNVLAFRPRPQPADKTGSCCEAGTYLVSPRRRRVRASPPGGESRGVLRAPQAAAAEPGHGGTAADSAPPLHPSLRGPVQHPPHASQFPSPLPSAPATSLPPLASAHPFPWSFSADPWRLPSQLNPRPLPAPRVVRCLALAVPSPGGGVGAGGKGTVGRQPSRSRLATAAASRGRLPPRKDPGPPPQGPRRARLL</sequence>
<proteinExistence type="predicted"/>
<reference evidence="2 3" key="1">
    <citation type="submission" date="2023-05" db="EMBL/GenBank/DDBJ databases">
        <title>B98-5 Cell Line De Novo Hybrid Assembly: An Optical Mapping Approach.</title>
        <authorList>
            <person name="Kananen K."/>
            <person name="Auerbach J.A."/>
            <person name="Kautto E."/>
            <person name="Blachly J.S."/>
        </authorList>
    </citation>
    <scope>NUCLEOTIDE SEQUENCE [LARGE SCALE GENOMIC DNA]</scope>
    <source>
        <strain evidence="2">B95-8</strain>
        <tissue evidence="2">Cell line</tissue>
    </source>
</reference>